<dbReference type="Proteomes" id="UP001449225">
    <property type="component" value="Unassembled WGS sequence"/>
</dbReference>
<proteinExistence type="predicted"/>
<accession>A0ABU9TM19</accession>
<dbReference type="PROSITE" id="PS51257">
    <property type="entry name" value="PROKAR_LIPOPROTEIN"/>
    <property type="match status" value="1"/>
</dbReference>
<gene>
    <name evidence="2" type="ORF">WNY58_00015</name>
</gene>
<sequence length="187" mass="21562">MMILSKKVFFLPVIVLMLSGCFGSSTKPALLICEELDDNEEWVEPAVLAQQKYGTPISLSLVLLELPLSDLDKKHVRPRSADWDEYRIRSERWDASPQVPADAVDFIGWFTQQSVKRNNIAWQDAGEHYLALRLGHGGYHRFEADKYPELAQQAKGVELRAQRWSNELQACKGQWQGESWFNKLKLW</sequence>
<dbReference type="RefSeq" id="WP_342853322.1">
    <property type="nucleotide sequence ID" value="NZ_JBBMRA010000001.1"/>
</dbReference>
<dbReference type="Pfam" id="PF19489">
    <property type="entry name" value="SLT_4"/>
    <property type="match status" value="1"/>
</dbReference>
<keyword evidence="3" id="KW-1185">Reference proteome</keyword>
<dbReference type="EMBL" id="JBBMRA010000001">
    <property type="protein sequence ID" value="MEM5534761.1"/>
    <property type="molecule type" value="Genomic_DNA"/>
</dbReference>
<evidence type="ECO:0000313" key="3">
    <source>
        <dbReference type="Proteomes" id="UP001449225"/>
    </source>
</evidence>
<evidence type="ECO:0000259" key="1">
    <source>
        <dbReference type="Pfam" id="PF19489"/>
    </source>
</evidence>
<name>A0ABU9TM19_9GAMM</name>
<reference evidence="2 3" key="1">
    <citation type="submission" date="2024-03" db="EMBL/GenBank/DDBJ databases">
        <title>Community enrichment and isolation of bacterial strains for fucoidan degradation.</title>
        <authorList>
            <person name="Sichert A."/>
        </authorList>
    </citation>
    <scope>NUCLEOTIDE SEQUENCE [LARGE SCALE GENOMIC DNA]</scope>
    <source>
        <strain evidence="2 3">AS76</strain>
    </source>
</reference>
<comment type="caution">
    <text evidence="2">The sequence shown here is derived from an EMBL/GenBank/DDBJ whole genome shotgun (WGS) entry which is preliminary data.</text>
</comment>
<organism evidence="2 3">
    <name type="scientific">Neptuniibacter pectenicola</name>
    <dbReference type="NCBI Taxonomy" id="1806669"/>
    <lineage>
        <taxon>Bacteria</taxon>
        <taxon>Pseudomonadati</taxon>
        <taxon>Pseudomonadota</taxon>
        <taxon>Gammaproteobacteria</taxon>
        <taxon>Oceanospirillales</taxon>
        <taxon>Oceanospirillaceae</taxon>
        <taxon>Neptuniibacter</taxon>
    </lineage>
</organism>
<dbReference type="InterPro" id="IPR045795">
    <property type="entry name" value="SLT_4"/>
</dbReference>
<evidence type="ECO:0000313" key="2">
    <source>
        <dbReference type="EMBL" id="MEM5534761.1"/>
    </source>
</evidence>
<feature type="domain" description="Transglycosylase SLT" evidence="1">
    <location>
        <begin position="11"/>
        <end position="171"/>
    </location>
</feature>
<protein>
    <recommendedName>
        <fullName evidence="1">Transglycosylase SLT domain-containing protein</fullName>
    </recommendedName>
</protein>